<dbReference type="EMBL" id="SACS01000032">
    <property type="protein sequence ID" value="RVU32000.1"/>
    <property type="molecule type" value="Genomic_DNA"/>
</dbReference>
<comment type="caution">
    <text evidence="1">The sequence shown here is derived from an EMBL/GenBank/DDBJ whole genome shotgun (WGS) entry which is preliminary data.</text>
</comment>
<gene>
    <name evidence="1" type="ORF">EOE67_19280</name>
</gene>
<dbReference type="Proteomes" id="UP000283077">
    <property type="component" value="Unassembled WGS sequence"/>
</dbReference>
<keyword evidence="2" id="KW-1185">Reference proteome</keyword>
<proteinExistence type="predicted"/>
<dbReference type="RefSeq" id="WP_127701041.1">
    <property type="nucleotide sequence ID" value="NZ_SACS01000032.1"/>
</dbReference>
<dbReference type="AlphaFoldDB" id="A0A437QBR8"/>
<name>A0A437QBR8_9GAMM</name>
<organism evidence="1 2">
    <name type="scientific">Rheinheimera riviphila</name>
    <dbReference type="NCBI Taxonomy" id="1834037"/>
    <lineage>
        <taxon>Bacteria</taxon>
        <taxon>Pseudomonadati</taxon>
        <taxon>Pseudomonadota</taxon>
        <taxon>Gammaproteobacteria</taxon>
        <taxon>Chromatiales</taxon>
        <taxon>Chromatiaceae</taxon>
        <taxon>Rheinheimera</taxon>
    </lineage>
</organism>
<sequence length="71" mass="8122">MTKQATVQAAKVKRFQILKQLFNTMQLTKSNLMAQVTKCYLRYGFAADFFLLQVVRKQAHAGLLVPNFAKN</sequence>
<reference evidence="1 2" key="1">
    <citation type="submission" date="2019-01" db="EMBL/GenBank/DDBJ databases">
        <authorList>
            <person name="Chen W.-M."/>
        </authorList>
    </citation>
    <scope>NUCLEOTIDE SEQUENCE [LARGE SCALE GENOMIC DNA]</scope>
    <source>
        <strain evidence="1 2">KYPC3</strain>
    </source>
</reference>
<protein>
    <submittedName>
        <fullName evidence="1">Uncharacterized protein</fullName>
    </submittedName>
</protein>
<evidence type="ECO:0000313" key="2">
    <source>
        <dbReference type="Proteomes" id="UP000283077"/>
    </source>
</evidence>
<evidence type="ECO:0000313" key="1">
    <source>
        <dbReference type="EMBL" id="RVU32000.1"/>
    </source>
</evidence>
<accession>A0A437QBR8</accession>